<dbReference type="GO" id="GO:0008395">
    <property type="term" value="F:steroid hydroxylase activity"/>
    <property type="evidence" value="ECO:0000318"/>
    <property type="project" value="GO_Central"/>
</dbReference>
<evidence type="ECO:0000256" key="1">
    <source>
        <dbReference type="ARBA" id="ARBA00004174"/>
    </source>
</evidence>
<dbReference type="PANTHER" id="PTHR24302">
    <property type="entry name" value="CYTOCHROME P450 FAMILY 3"/>
    <property type="match status" value="1"/>
</dbReference>
<feature type="transmembrane region" description="Helical" evidence="12">
    <location>
        <begin position="226"/>
        <end position="244"/>
    </location>
</feature>
<reference evidence="14" key="3">
    <citation type="submission" date="2015-06" db="UniProtKB">
        <authorList>
            <consortium name="EnsemblMetazoa"/>
        </authorList>
    </citation>
    <scope>IDENTIFICATION</scope>
</reference>
<keyword evidence="4 10" id="KW-0349">Heme</keyword>
<dbReference type="OrthoDB" id="2789670at2759"/>
<dbReference type="Gene3D" id="1.10.630.10">
    <property type="entry name" value="Cytochrome P450"/>
    <property type="match status" value="1"/>
</dbReference>
<dbReference type="OMA" id="MCNILET"/>
<gene>
    <name evidence="14" type="primary">20217691</name>
    <name evidence="13" type="ORF">HELRODRAFT_96929</name>
</gene>
<dbReference type="eggNOG" id="KOG0158">
    <property type="taxonomic scope" value="Eukaryota"/>
</dbReference>
<evidence type="ECO:0000256" key="6">
    <source>
        <dbReference type="ARBA" id="ARBA00022848"/>
    </source>
</evidence>
<evidence type="ECO:0000256" key="8">
    <source>
        <dbReference type="ARBA" id="ARBA00023004"/>
    </source>
</evidence>
<keyword evidence="8 10" id="KW-0408">Iron</keyword>
<dbReference type="Proteomes" id="UP000015101">
    <property type="component" value="Unassembled WGS sequence"/>
</dbReference>
<dbReference type="InterPro" id="IPR002401">
    <property type="entry name" value="Cyt_P450_E_grp-I"/>
</dbReference>
<dbReference type="SUPFAM" id="SSF48264">
    <property type="entry name" value="Cytochrome P450"/>
    <property type="match status" value="1"/>
</dbReference>
<dbReference type="CDD" id="cd11055">
    <property type="entry name" value="CYP3A-like"/>
    <property type="match status" value="1"/>
</dbReference>
<dbReference type="CTD" id="20217691"/>
<dbReference type="InterPro" id="IPR017972">
    <property type="entry name" value="Cyt_P450_CS"/>
</dbReference>
<dbReference type="HOGENOM" id="CLU_001570_5_2_1"/>
<dbReference type="RefSeq" id="XP_009010898.1">
    <property type="nucleotide sequence ID" value="XM_009012650.1"/>
</dbReference>
<evidence type="ECO:0000256" key="10">
    <source>
        <dbReference type="PIRSR" id="PIRSR602401-1"/>
    </source>
</evidence>
<dbReference type="GO" id="GO:0016705">
    <property type="term" value="F:oxidoreductase activity, acting on paired donors, with incorporation or reduction of molecular oxygen"/>
    <property type="evidence" value="ECO:0007669"/>
    <property type="project" value="InterPro"/>
</dbReference>
<dbReference type="STRING" id="6412.T1G9E4"/>
<dbReference type="FunFam" id="1.10.630.10:FF:000042">
    <property type="entry name" value="Cytochrome P450"/>
    <property type="match status" value="1"/>
</dbReference>
<keyword evidence="15" id="KW-1185">Reference proteome</keyword>
<evidence type="ECO:0000313" key="13">
    <source>
        <dbReference type="EMBL" id="ESO10629.1"/>
    </source>
</evidence>
<dbReference type="EMBL" id="KB095858">
    <property type="protein sequence ID" value="ESO10629.1"/>
    <property type="molecule type" value="Genomic_DNA"/>
</dbReference>
<organism evidence="14 15">
    <name type="scientific">Helobdella robusta</name>
    <name type="common">Californian leech</name>
    <dbReference type="NCBI Taxonomy" id="6412"/>
    <lineage>
        <taxon>Eukaryota</taxon>
        <taxon>Metazoa</taxon>
        <taxon>Spiralia</taxon>
        <taxon>Lophotrochozoa</taxon>
        <taxon>Annelida</taxon>
        <taxon>Clitellata</taxon>
        <taxon>Hirudinea</taxon>
        <taxon>Rhynchobdellida</taxon>
        <taxon>Glossiphoniidae</taxon>
        <taxon>Helobdella</taxon>
    </lineage>
</organism>
<feature type="binding site" description="axial binding residue" evidence="10">
    <location>
        <position position="454"/>
    </location>
    <ligand>
        <name>heme</name>
        <dbReference type="ChEBI" id="CHEBI:30413"/>
    </ligand>
    <ligandPart>
        <name>Fe</name>
        <dbReference type="ChEBI" id="CHEBI:18248"/>
    </ligandPart>
</feature>
<dbReference type="KEGG" id="hro:HELRODRAFT_96929"/>
<dbReference type="InterPro" id="IPR036396">
    <property type="entry name" value="Cyt_P450_sf"/>
</dbReference>
<keyword evidence="12" id="KW-0472">Membrane</keyword>
<evidence type="ECO:0000313" key="14">
    <source>
        <dbReference type="EnsemblMetazoa" id="HelroP96929"/>
    </source>
</evidence>
<accession>T1G9E4</accession>
<reference evidence="15" key="1">
    <citation type="submission" date="2012-12" db="EMBL/GenBank/DDBJ databases">
        <authorList>
            <person name="Hellsten U."/>
            <person name="Grimwood J."/>
            <person name="Chapman J.A."/>
            <person name="Shapiro H."/>
            <person name="Aerts A."/>
            <person name="Otillar R.P."/>
            <person name="Terry A.Y."/>
            <person name="Boore J.L."/>
            <person name="Simakov O."/>
            <person name="Marletaz F."/>
            <person name="Cho S.-J."/>
            <person name="Edsinger-Gonzales E."/>
            <person name="Havlak P."/>
            <person name="Kuo D.-H."/>
            <person name="Larsson T."/>
            <person name="Lv J."/>
            <person name="Arendt D."/>
            <person name="Savage R."/>
            <person name="Osoegawa K."/>
            <person name="de Jong P."/>
            <person name="Lindberg D.R."/>
            <person name="Seaver E.C."/>
            <person name="Weisblat D.A."/>
            <person name="Putnam N.H."/>
            <person name="Grigoriev I.V."/>
            <person name="Rokhsar D.S."/>
        </authorList>
    </citation>
    <scope>NUCLEOTIDE SEQUENCE</scope>
</reference>
<evidence type="ECO:0000256" key="12">
    <source>
        <dbReference type="SAM" id="Phobius"/>
    </source>
</evidence>
<keyword evidence="5 10" id="KW-0479">Metal-binding</keyword>
<comment type="similarity">
    <text evidence="3 11">Belongs to the cytochrome P450 family.</text>
</comment>
<dbReference type="InterPro" id="IPR001128">
    <property type="entry name" value="Cyt_P450"/>
</dbReference>
<feature type="transmembrane region" description="Helical" evidence="12">
    <location>
        <begin position="14"/>
        <end position="35"/>
    </location>
</feature>
<evidence type="ECO:0000256" key="4">
    <source>
        <dbReference type="ARBA" id="ARBA00022617"/>
    </source>
</evidence>
<evidence type="ECO:0000256" key="3">
    <source>
        <dbReference type="ARBA" id="ARBA00010617"/>
    </source>
</evidence>
<name>T1G9E4_HELRO</name>
<evidence type="ECO:0000313" key="15">
    <source>
        <dbReference type="Proteomes" id="UP000015101"/>
    </source>
</evidence>
<comment type="subcellular location">
    <subcellularLocation>
        <location evidence="2">Endoplasmic reticulum membrane</location>
        <topology evidence="2">Peripheral membrane protein</topology>
    </subcellularLocation>
    <subcellularLocation>
        <location evidence="1">Microsome membrane</location>
        <topology evidence="1">Peripheral membrane protein</topology>
    </subcellularLocation>
</comment>
<comment type="function">
    <text evidence="9">Cytochromes P450 are a group of heme-thiolate monooxygenases. They oxidize a variety of structurally unrelated compounds, including steroids, fatty acids, and xenobiotics.</text>
</comment>
<keyword evidence="11" id="KW-0503">Monooxygenase</keyword>
<keyword evidence="12" id="KW-1133">Transmembrane helix</keyword>
<keyword evidence="6" id="KW-0492">Microsome</keyword>
<dbReference type="PANTHER" id="PTHR24302:SF15">
    <property type="entry name" value="FATTY-ACID PEROXYGENASE"/>
    <property type="match status" value="1"/>
</dbReference>
<evidence type="ECO:0000256" key="2">
    <source>
        <dbReference type="ARBA" id="ARBA00004406"/>
    </source>
</evidence>
<dbReference type="InParanoid" id="T1G9E4"/>
<dbReference type="GO" id="GO:0005789">
    <property type="term" value="C:endoplasmic reticulum membrane"/>
    <property type="evidence" value="ECO:0007669"/>
    <property type="project" value="UniProtKB-SubCell"/>
</dbReference>
<dbReference type="PRINTS" id="PR00385">
    <property type="entry name" value="P450"/>
</dbReference>
<dbReference type="InterPro" id="IPR050705">
    <property type="entry name" value="Cytochrome_P450_3A"/>
</dbReference>
<dbReference type="GeneID" id="20217691"/>
<dbReference type="Pfam" id="PF00067">
    <property type="entry name" value="p450"/>
    <property type="match status" value="1"/>
</dbReference>
<proteinExistence type="inferred from homology"/>
<keyword evidence="12" id="KW-0812">Transmembrane</keyword>
<dbReference type="PROSITE" id="PS00086">
    <property type="entry name" value="CYTOCHROME_P450"/>
    <property type="match status" value="1"/>
</dbReference>
<protein>
    <submittedName>
        <fullName evidence="13 14">Uncharacterized protein</fullName>
    </submittedName>
</protein>
<dbReference type="AlphaFoldDB" id="T1G9E4"/>
<evidence type="ECO:0000256" key="9">
    <source>
        <dbReference type="ARBA" id="ARBA00043906"/>
    </source>
</evidence>
<dbReference type="GO" id="GO:0020037">
    <property type="term" value="F:heme binding"/>
    <property type="evidence" value="ECO:0007669"/>
    <property type="project" value="InterPro"/>
</dbReference>
<dbReference type="EnsemblMetazoa" id="HelroT96929">
    <property type="protein sequence ID" value="HelroP96929"/>
    <property type="gene ID" value="HelroG96929"/>
</dbReference>
<comment type="cofactor">
    <cofactor evidence="10">
        <name>heme</name>
        <dbReference type="ChEBI" id="CHEBI:30413"/>
    </cofactor>
</comment>
<evidence type="ECO:0000256" key="11">
    <source>
        <dbReference type="RuleBase" id="RU000461"/>
    </source>
</evidence>
<keyword evidence="6" id="KW-0256">Endoplasmic reticulum</keyword>
<evidence type="ECO:0000256" key="5">
    <source>
        <dbReference type="ARBA" id="ARBA00022723"/>
    </source>
</evidence>
<evidence type="ECO:0000256" key="7">
    <source>
        <dbReference type="ARBA" id="ARBA00023002"/>
    </source>
</evidence>
<dbReference type="EMBL" id="AMQM01002684">
    <property type="status" value="NOT_ANNOTATED_CDS"/>
    <property type="molecule type" value="Genomic_DNA"/>
</dbReference>
<dbReference type="PRINTS" id="PR00463">
    <property type="entry name" value="EP450I"/>
</dbReference>
<keyword evidence="7 11" id="KW-0560">Oxidoreductase</keyword>
<reference evidence="13 15" key="2">
    <citation type="journal article" date="2013" name="Nature">
        <title>Insights into bilaterian evolution from three spiralian genomes.</title>
        <authorList>
            <person name="Simakov O."/>
            <person name="Marletaz F."/>
            <person name="Cho S.J."/>
            <person name="Edsinger-Gonzales E."/>
            <person name="Havlak P."/>
            <person name="Hellsten U."/>
            <person name="Kuo D.H."/>
            <person name="Larsson T."/>
            <person name="Lv J."/>
            <person name="Arendt D."/>
            <person name="Savage R."/>
            <person name="Osoegawa K."/>
            <person name="de Jong P."/>
            <person name="Grimwood J."/>
            <person name="Chapman J.A."/>
            <person name="Shapiro H."/>
            <person name="Aerts A."/>
            <person name="Otillar R.P."/>
            <person name="Terry A.Y."/>
            <person name="Boore J.L."/>
            <person name="Grigoriev I.V."/>
            <person name="Lindberg D.R."/>
            <person name="Seaver E.C."/>
            <person name="Weisblat D.A."/>
            <person name="Putnam N.H."/>
            <person name="Rokhsar D.S."/>
        </authorList>
    </citation>
    <scope>NUCLEOTIDE SEQUENCE</scope>
</reference>
<sequence length="507" mass="58170">MSDGNSADDVGCWLTSKCSIVTTFFVVLLFVYYRYATWTHDTFKKLGIRGPKPWPGLGNFVSLYRTGMLKYDVEMKKKYGSIYGVFFGKQPFMVVYDTAILKQIMVKDFQYFPNHFDMGLLPPPMDKALSLLKDDHWKFVRSVVSPTFSSGKMRKMSGQINKCCQTLCENLSKEAESKKIFDFKIICDAFTMDTIASTAFGVSIDSHNDPNNIFVLMARKVFKVKMTLGGILLLVAPFLVKPLMRLGVPMFERDFIEFFTDVAKKAISQKDSADDKRHLDFLQILLNAHKENARDEDGLSEEEILAQCLLFFLVGFETTSTTLSYFGYNMACNPDQQEKLYEEIVEKIGDKEPTYDSILQLSFLDMCLNETLRMFPIGVRLETDRQATEDVTINGVLIPKGMVVLIPIYAIHNDPEFWPEPHVFKPERFSPENWNPSTSDPLRFMPFGAGPRNCVGMRLAKMEVKMAVIHMIRNFRFVVSEETDVPPVFERFTIKNINGIKIRVERR</sequence>
<dbReference type="FunCoup" id="T1G9E4">
    <property type="interactions" value="335"/>
</dbReference>
<dbReference type="GO" id="GO:0005506">
    <property type="term" value="F:iron ion binding"/>
    <property type="evidence" value="ECO:0007669"/>
    <property type="project" value="InterPro"/>
</dbReference>